<dbReference type="Proteomes" id="UP001412067">
    <property type="component" value="Unassembled WGS sequence"/>
</dbReference>
<accession>A0ABR2M4F3</accession>
<evidence type="ECO:0000313" key="2">
    <source>
        <dbReference type="Proteomes" id="UP001412067"/>
    </source>
</evidence>
<dbReference type="PANTHER" id="PTHR37904:SF2">
    <property type="entry name" value="OS10G0566900 PROTEIN"/>
    <property type="match status" value="1"/>
</dbReference>
<comment type="caution">
    <text evidence="1">The sequence shown here is derived from an EMBL/GenBank/DDBJ whole genome shotgun (WGS) entry which is preliminary data.</text>
</comment>
<name>A0ABR2M4F3_9ASPA</name>
<proteinExistence type="predicted"/>
<gene>
    <name evidence="1" type="ORF">KSP40_PGU017099</name>
</gene>
<dbReference type="Pfam" id="PF15011">
    <property type="entry name" value="CA109-like"/>
    <property type="match status" value="1"/>
</dbReference>
<evidence type="ECO:0000313" key="1">
    <source>
        <dbReference type="EMBL" id="KAK8958489.1"/>
    </source>
</evidence>
<dbReference type="InterPro" id="IPR029159">
    <property type="entry name" value="CA109-like"/>
</dbReference>
<dbReference type="PANTHER" id="PTHR37904">
    <property type="entry name" value="OS10G0566900 PROTEIN"/>
    <property type="match status" value="1"/>
</dbReference>
<sequence length="102" mass="11548">MSFDKTERDADQLLRGSTQHQMQLCVGKQPSLQQCLDGLKKFHEMHKSECHLKNGIISALLVNYLKFSENDVAVLGKILADQPNILRDKAQIIFEIILPEDG</sequence>
<evidence type="ECO:0008006" key="3">
    <source>
        <dbReference type="Google" id="ProtNLM"/>
    </source>
</evidence>
<organism evidence="1 2">
    <name type="scientific">Platanthera guangdongensis</name>
    <dbReference type="NCBI Taxonomy" id="2320717"/>
    <lineage>
        <taxon>Eukaryota</taxon>
        <taxon>Viridiplantae</taxon>
        <taxon>Streptophyta</taxon>
        <taxon>Embryophyta</taxon>
        <taxon>Tracheophyta</taxon>
        <taxon>Spermatophyta</taxon>
        <taxon>Magnoliopsida</taxon>
        <taxon>Liliopsida</taxon>
        <taxon>Asparagales</taxon>
        <taxon>Orchidaceae</taxon>
        <taxon>Orchidoideae</taxon>
        <taxon>Orchideae</taxon>
        <taxon>Orchidinae</taxon>
        <taxon>Platanthera</taxon>
    </lineage>
</organism>
<reference evidence="1 2" key="1">
    <citation type="journal article" date="2022" name="Nat. Plants">
        <title>Genomes of leafy and leafless Platanthera orchids illuminate the evolution of mycoheterotrophy.</title>
        <authorList>
            <person name="Li M.H."/>
            <person name="Liu K.W."/>
            <person name="Li Z."/>
            <person name="Lu H.C."/>
            <person name="Ye Q.L."/>
            <person name="Zhang D."/>
            <person name="Wang J.Y."/>
            <person name="Li Y.F."/>
            <person name="Zhong Z.M."/>
            <person name="Liu X."/>
            <person name="Yu X."/>
            <person name="Liu D.K."/>
            <person name="Tu X.D."/>
            <person name="Liu B."/>
            <person name="Hao Y."/>
            <person name="Liao X.Y."/>
            <person name="Jiang Y.T."/>
            <person name="Sun W.H."/>
            <person name="Chen J."/>
            <person name="Chen Y.Q."/>
            <person name="Ai Y."/>
            <person name="Zhai J.W."/>
            <person name="Wu S.S."/>
            <person name="Zhou Z."/>
            <person name="Hsiao Y.Y."/>
            <person name="Wu W.L."/>
            <person name="Chen Y.Y."/>
            <person name="Lin Y.F."/>
            <person name="Hsu J.L."/>
            <person name="Li C.Y."/>
            <person name="Wang Z.W."/>
            <person name="Zhao X."/>
            <person name="Zhong W.Y."/>
            <person name="Ma X.K."/>
            <person name="Ma L."/>
            <person name="Huang J."/>
            <person name="Chen G.Z."/>
            <person name="Huang M.Z."/>
            <person name="Huang L."/>
            <person name="Peng D.H."/>
            <person name="Luo Y.B."/>
            <person name="Zou S.Q."/>
            <person name="Chen S.P."/>
            <person name="Lan S."/>
            <person name="Tsai W.C."/>
            <person name="Van de Peer Y."/>
            <person name="Liu Z.J."/>
        </authorList>
    </citation>
    <scope>NUCLEOTIDE SEQUENCE [LARGE SCALE GENOMIC DNA]</scope>
    <source>
        <strain evidence="1">Lor288</strain>
    </source>
</reference>
<protein>
    <recommendedName>
        <fullName evidence="3">GRIP domain-containing protein</fullName>
    </recommendedName>
</protein>
<keyword evidence="2" id="KW-1185">Reference proteome</keyword>
<dbReference type="EMBL" id="JBBWWR010000012">
    <property type="protein sequence ID" value="KAK8958489.1"/>
    <property type="molecule type" value="Genomic_DNA"/>
</dbReference>
<dbReference type="InterPro" id="IPR038985">
    <property type="entry name" value="OPRN-like"/>
</dbReference>